<protein>
    <recommendedName>
        <fullName evidence="14">Collagen alpha-1(XXVIII) chain</fullName>
    </recommendedName>
</protein>
<evidence type="ECO:0000313" key="18">
    <source>
        <dbReference type="Proteomes" id="UP001066276"/>
    </source>
</evidence>
<organism evidence="17 18">
    <name type="scientific">Pleurodeles waltl</name>
    <name type="common">Iberian ribbed newt</name>
    <dbReference type="NCBI Taxonomy" id="8319"/>
    <lineage>
        <taxon>Eukaryota</taxon>
        <taxon>Metazoa</taxon>
        <taxon>Chordata</taxon>
        <taxon>Craniata</taxon>
        <taxon>Vertebrata</taxon>
        <taxon>Euteleostomi</taxon>
        <taxon>Amphibia</taxon>
        <taxon>Batrachia</taxon>
        <taxon>Caudata</taxon>
        <taxon>Salamandroidea</taxon>
        <taxon>Salamandridae</taxon>
        <taxon>Pleurodelinae</taxon>
        <taxon>Pleurodeles</taxon>
    </lineage>
</organism>
<dbReference type="SMART" id="SM00327">
    <property type="entry name" value="VWA"/>
    <property type="match status" value="2"/>
</dbReference>
<keyword evidence="3" id="KW-0272">Extracellular matrix</keyword>
<evidence type="ECO:0000259" key="16">
    <source>
        <dbReference type="PROSITE" id="PS50234"/>
    </source>
</evidence>
<keyword evidence="4" id="KW-0646">Protease inhibitor</keyword>
<dbReference type="CDD" id="cd01450">
    <property type="entry name" value="vWFA_subfamily_ECM"/>
    <property type="match status" value="1"/>
</dbReference>
<feature type="compositionally biased region" description="Basic and acidic residues" evidence="15">
    <location>
        <begin position="1190"/>
        <end position="1206"/>
    </location>
</feature>
<keyword evidence="11" id="KW-1015">Disulfide bond</keyword>
<evidence type="ECO:0000256" key="12">
    <source>
        <dbReference type="ARBA" id="ARBA00058139"/>
    </source>
</evidence>
<feature type="compositionally biased region" description="Low complexity" evidence="15">
    <location>
        <begin position="362"/>
        <end position="379"/>
    </location>
</feature>
<dbReference type="PROSITE" id="PS50234">
    <property type="entry name" value="VWFA"/>
    <property type="match status" value="2"/>
</dbReference>
<proteinExistence type="inferred from homology"/>
<evidence type="ECO:0000256" key="8">
    <source>
        <dbReference type="ARBA" id="ARBA00022889"/>
    </source>
</evidence>
<accession>A0AAV7MFC7</accession>
<evidence type="ECO:0000256" key="15">
    <source>
        <dbReference type="SAM" id="MobiDB-lite"/>
    </source>
</evidence>
<dbReference type="SUPFAM" id="SSF53300">
    <property type="entry name" value="vWA-like"/>
    <property type="match status" value="2"/>
</dbReference>
<reference evidence="17" key="1">
    <citation type="journal article" date="2022" name="bioRxiv">
        <title>Sequencing and chromosome-scale assembly of the giantPleurodeles waltlgenome.</title>
        <authorList>
            <person name="Brown T."/>
            <person name="Elewa A."/>
            <person name="Iarovenko S."/>
            <person name="Subramanian E."/>
            <person name="Araus A.J."/>
            <person name="Petzold A."/>
            <person name="Susuki M."/>
            <person name="Suzuki K.-i.T."/>
            <person name="Hayashi T."/>
            <person name="Toyoda A."/>
            <person name="Oliveira C."/>
            <person name="Osipova E."/>
            <person name="Leigh N.D."/>
            <person name="Simon A."/>
            <person name="Yun M.H."/>
        </authorList>
    </citation>
    <scope>NUCLEOTIDE SEQUENCE</scope>
    <source>
        <strain evidence="17">20211129_DDA</strain>
        <tissue evidence="17">Liver</tissue>
    </source>
</reference>
<dbReference type="PANTHER" id="PTHR37456:SF6">
    <property type="entry name" value="COLLAGEN ALPHA-1(XXIII) CHAIN-LIKE ISOFORM X2"/>
    <property type="match status" value="1"/>
</dbReference>
<evidence type="ECO:0000256" key="4">
    <source>
        <dbReference type="ARBA" id="ARBA00022690"/>
    </source>
</evidence>
<keyword evidence="8" id="KW-0130">Cell adhesion</keyword>
<keyword evidence="18" id="KW-1185">Reference proteome</keyword>
<dbReference type="GO" id="GO:0007155">
    <property type="term" value="P:cell adhesion"/>
    <property type="evidence" value="ECO:0007669"/>
    <property type="project" value="UniProtKB-KW"/>
</dbReference>
<keyword evidence="6" id="KW-0677">Repeat</keyword>
<keyword evidence="5" id="KW-0732">Signal</keyword>
<dbReference type="InterPro" id="IPR050938">
    <property type="entry name" value="Collagen_Structural_Proteins"/>
</dbReference>
<feature type="compositionally biased region" description="Basic and acidic residues" evidence="15">
    <location>
        <begin position="341"/>
        <end position="361"/>
    </location>
</feature>
<keyword evidence="2" id="KW-0964">Secreted</keyword>
<evidence type="ECO:0000256" key="2">
    <source>
        <dbReference type="ARBA" id="ARBA00022525"/>
    </source>
</evidence>
<keyword evidence="7" id="KW-0084">Basement membrane</keyword>
<dbReference type="Pfam" id="PF00092">
    <property type="entry name" value="VWA"/>
    <property type="match status" value="2"/>
</dbReference>
<comment type="caution">
    <text evidence="17">The sequence shown here is derived from an EMBL/GenBank/DDBJ whole genome shotgun (WGS) entry which is preliminary data.</text>
</comment>
<evidence type="ECO:0000256" key="6">
    <source>
        <dbReference type="ARBA" id="ARBA00022737"/>
    </source>
</evidence>
<feature type="compositionally biased region" description="Basic and acidic residues" evidence="15">
    <location>
        <begin position="308"/>
        <end position="334"/>
    </location>
</feature>
<feature type="compositionally biased region" description="Basic and acidic residues" evidence="15">
    <location>
        <begin position="412"/>
        <end position="423"/>
    </location>
</feature>
<dbReference type="InterPro" id="IPR036465">
    <property type="entry name" value="vWFA_dom_sf"/>
</dbReference>
<dbReference type="GO" id="GO:0004867">
    <property type="term" value="F:serine-type endopeptidase inhibitor activity"/>
    <property type="evidence" value="ECO:0007669"/>
    <property type="project" value="UniProtKB-KW"/>
</dbReference>
<dbReference type="AlphaFoldDB" id="A0AAV7MFC7"/>
<evidence type="ECO:0000256" key="14">
    <source>
        <dbReference type="ARBA" id="ARBA00070674"/>
    </source>
</evidence>
<feature type="compositionally biased region" description="Basic and acidic residues" evidence="15">
    <location>
        <begin position="570"/>
        <end position="579"/>
    </location>
</feature>
<comment type="subcellular location">
    <subcellularLocation>
        <location evidence="1">Secreted</location>
        <location evidence="1">Extracellular space</location>
        <location evidence="1">Extracellular matrix</location>
        <location evidence="1">Basement membrane</location>
    </subcellularLocation>
</comment>
<dbReference type="Gene3D" id="3.40.50.410">
    <property type="entry name" value="von Willebrand factor, type A domain"/>
    <property type="match status" value="2"/>
</dbReference>
<evidence type="ECO:0000256" key="1">
    <source>
        <dbReference type="ARBA" id="ARBA00004302"/>
    </source>
</evidence>
<feature type="domain" description="VWFA" evidence="16">
    <location>
        <begin position="94"/>
        <end position="277"/>
    </location>
</feature>
<feature type="compositionally biased region" description="Basic and acidic residues" evidence="15">
    <location>
        <begin position="785"/>
        <end position="803"/>
    </location>
</feature>
<gene>
    <name evidence="17" type="ORF">NDU88_006296</name>
</gene>
<feature type="compositionally biased region" description="Basic and acidic residues" evidence="15">
    <location>
        <begin position="597"/>
        <end position="608"/>
    </location>
</feature>
<dbReference type="GO" id="GO:0005604">
    <property type="term" value="C:basement membrane"/>
    <property type="evidence" value="ECO:0007669"/>
    <property type="project" value="UniProtKB-SubCell"/>
</dbReference>
<evidence type="ECO:0000256" key="7">
    <source>
        <dbReference type="ARBA" id="ARBA00022869"/>
    </source>
</evidence>
<name>A0AAV7MFC7_PLEWA</name>
<dbReference type="EMBL" id="JANPWB010000014">
    <property type="protein sequence ID" value="KAJ1101224.1"/>
    <property type="molecule type" value="Genomic_DNA"/>
</dbReference>
<evidence type="ECO:0000256" key="13">
    <source>
        <dbReference type="ARBA" id="ARBA00061466"/>
    </source>
</evidence>
<evidence type="ECO:0000256" key="9">
    <source>
        <dbReference type="ARBA" id="ARBA00022900"/>
    </source>
</evidence>
<keyword evidence="10" id="KW-0176">Collagen</keyword>
<evidence type="ECO:0000313" key="17">
    <source>
        <dbReference type="EMBL" id="KAJ1101224.1"/>
    </source>
</evidence>
<dbReference type="Proteomes" id="UP001066276">
    <property type="component" value="Chromosome 10"/>
</dbReference>
<evidence type="ECO:0000256" key="3">
    <source>
        <dbReference type="ARBA" id="ARBA00022530"/>
    </source>
</evidence>
<feature type="domain" description="VWFA" evidence="16">
    <location>
        <begin position="848"/>
        <end position="1031"/>
    </location>
</feature>
<feature type="compositionally biased region" description="Low complexity" evidence="15">
    <location>
        <begin position="620"/>
        <end position="639"/>
    </location>
</feature>
<dbReference type="PRINTS" id="PR00453">
    <property type="entry name" value="VWFADOMAIN"/>
</dbReference>
<evidence type="ECO:0000256" key="5">
    <source>
        <dbReference type="ARBA" id="ARBA00022729"/>
    </source>
</evidence>
<feature type="region of interest" description="Disordered" evidence="15">
    <location>
        <begin position="1051"/>
        <end position="1110"/>
    </location>
</feature>
<evidence type="ECO:0000256" key="11">
    <source>
        <dbReference type="ARBA" id="ARBA00023157"/>
    </source>
</evidence>
<dbReference type="Pfam" id="PF01391">
    <property type="entry name" value="Collagen"/>
    <property type="match status" value="2"/>
</dbReference>
<dbReference type="InterPro" id="IPR008160">
    <property type="entry name" value="Collagen"/>
</dbReference>
<comment type="function">
    <text evidence="12">May act as a cell-binding protein.</text>
</comment>
<keyword evidence="9" id="KW-0722">Serine protease inhibitor</keyword>
<sequence>MTRPRDRTIGFKPKCGLINVQSDRLLSCDKTCLFHSEGEIWAALTMWKRHYAVCVWLLAAAANHPVYGQSRRKGLKPSAATNPEDVQDSFCPVDVIFILDSSESAKNALFDQQKNFIIQFGEQAFQMKRDSGGKYSPKLAVMQFSSSVRTDHPFREWTGLENFKQIVKSMNYIGQGTYTFYAISNATQIFRSEGRAKSVKVALLMTDGVDHPKSPDVQSASEAARALGITFITIGLSDSAKEAANAAKLRLISGDSPSEPILILNDPTLLDRMINKLGTIANEQCNRKTCECEKGETGTPGPPGRHGAPGEKGEPGPKGEAGDAVKGEQGEKGAEGGPGYRGDKGERGECGKPGVKGDKGPEGPIGQRGIRGPQGISGPLGDPGPKGIQGNKGDPGPVGPYGPVGAPGIGHQGEKGEKGEEGRIGPLGPPGIGEPGSPGLPGPDGLPGERGLPGEGIQGQKGEKGSEGPTGPVGSPGPAAKGDKGEVGPPGSQGPMGSPGIGIQGVQGIQGPKGLPGIRGFPGAGLPGPKGEEGEAGQPGPPGPSVVGAPGPKGDPGMQGLQGEPGLQGKDGDMGKKGEQGLQGVRGLEGPAGKGETGPKGDQGEKGSRGSVGPPGPQGPSGNKGEPGSIGPMGMPGPSVRGPPGPKGDIGPSGPPGANGEPGNSIVGPKGPQGAPGPPGPIGPKGEGFPGSTGPPGLPGPPGAQGIAGRGDPGPKGQPGIRGPPGAPGPRGIGLPGLKGAMGQKGLHGPSGPPGYGTQGNKGEQGHKGLPGPKGSPGHGIPGQKGDHGQKGEVGKRGDKGEIGDLGPQGPRGFSGPKGEAGLTKEDVIRLILEICGCGVECKEVPMELVFVIDSSESVGPDNFQIIKNFVKTLVDRVTINQATTRVGIINFSHQVELMATLQQYSTKEDIKQSVEQMQYLGEGTYTASAIKRTNEIFQAARPDVRKVAIVITDGQADVRDEMKLEVVVSEAHASSIEMFVIGVVSKSDPNFVEFRKEMDLIASDPDSEHVYQIDDFLTLPALENKLFKKICEKDFDTYISLVQRSSHAPGFRISDAENGHEDRASTTTIPTPSADADRAVSQPKGRREPETFQGATQNWRDIPDQTPLPLPTVFRTQNVLDSRTFSPVASPSPNLILEESPFREKEPFLEVVGERAPRCSEPLKPGECRNYINGVFGTKQHSEDEEDPDGRKDMENDIEKDISMP</sequence>
<feature type="region of interest" description="Disordered" evidence="15">
    <location>
        <begin position="291"/>
        <end position="821"/>
    </location>
</feature>
<feature type="compositionally biased region" description="Basic and acidic residues" evidence="15">
    <location>
        <begin position="1055"/>
        <end position="1065"/>
    </location>
</feature>
<dbReference type="GO" id="GO:0005581">
    <property type="term" value="C:collagen trimer"/>
    <property type="evidence" value="ECO:0007669"/>
    <property type="project" value="UniProtKB-KW"/>
</dbReference>
<dbReference type="FunFam" id="3.40.50.410:FF:000003">
    <property type="entry name" value="Collagen type VI alpha 3 chain"/>
    <property type="match status" value="1"/>
</dbReference>
<dbReference type="PANTHER" id="PTHR37456">
    <property type="entry name" value="SI:CH211-266K2.1"/>
    <property type="match status" value="1"/>
</dbReference>
<dbReference type="InterPro" id="IPR002035">
    <property type="entry name" value="VWF_A"/>
</dbReference>
<feature type="region of interest" description="Disordered" evidence="15">
    <location>
        <begin position="1173"/>
        <end position="1206"/>
    </location>
</feature>
<dbReference type="FunFam" id="3.40.50.410:FF:000051">
    <property type="entry name" value="Collagen type XXVIII alpha 1 chain"/>
    <property type="match status" value="1"/>
</dbReference>
<comment type="similarity">
    <text evidence="13">Belongs to the VWA-containing collagen family.</text>
</comment>
<dbReference type="CDD" id="cd01472">
    <property type="entry name" value="vWA_collagen"/>
    <property type="match status" value="1"/>
</dbReference>
<evidence type="ECO:0000256" key="10">
    <source>
        <dbReference type="ARBA" id="ARBA00023119"/>
    </source>
</evidence>